<evidence type="ECO:0000313" key="2">
    <source>
        <dbReference type="Proteomes" id="UP000228930"/>
    </source>
</evidence>
<dbReference type="EMBL" id="LFJC01000003">
    <property type="protein sequence ID" value="PIT06559.1"/>
    <property type="molecule type" value="Genomic_DNA"/>
</dbReference>
<gene>
    <name evidence="1" type="ORF">TSA1_36615</name>
</gene>
<dbReference type="RefSeq" id="WP_145984428.1">
    <property type="nucleotide sequence ID" value="NZ_LFJC01000003.1"/>
</dbReference>
<organism evidence="1 2">
    <name type="scientific">Bradyrhizobium nitroreducens</name>
    <dbReference type="NCBI Taxonomy" id="709803"/>
    <lineage>
        <taxon>Bacteria</taxon>
        <taxon>Pseudomonadati</taxon>
        <taxon>Pseudomonadota</taxon>
        <taxon>Alphaproteobacteria</taxon>
        <taxon>Hyphomicrobiales</taxon>
        <taxon>Nitrobacteraceae</taxon>
        <taxon>Bradyrhizobium</taxon>
    </lineage>
</organism>
<keyword evidence="2" id="KW-1185">Reference proteome</keyword>
<evidence type="ECO:0000313" key="1">
    <source>
        <dbReference type="EMBL" id="PIT06559.1"/>
    </source>
</evidence>
<name>A0A2N9WJR5_9BRAD</name>
<comment type="caution">
    <text evidence="1">The sequence shown here is derived from an EMBL/GenBank/DDBJ whole genome shotgun (WGS) entry which is preliminary data.</text>
</comment>
<accession>A0A2N9WJR5</accession>
<proteinExistence type="predicted"/>
<dbReference type="AlphaFoldDB" id="A0A2N9WJR5"/>
<dbReference type="Proteomes" id="UP000228930">
    <property type="component" value="Unassembled WGS sequence"/>
</dbReference>
<sequence length="73" mass="7967">MTVNDGGAPDPRRYEELRLIRAFLRLTNPGRQRILDLVERLAEDAEFAVAAPAFVATDASVPEPIGDFAGPTE</sequence>
<protein>
    <submittedName>
        <fullName evidence="1">Uncharacterized protein</fullName>
    </submittedName>
</protein>
<reference evidence="1 2" key="1">
    <citation type="submission" date="2015-06" db="EMBL/GenBank/DDBJ databases">
        <title>Comparative genome analysis of nirS-carrying Bradyrhizobium sp. strains.</title>
        <authorList>
            <person name="Ishii S."/>
            <person name="Jang J."/>
            <person name="Nishizawa T."/>
            <person name="Senoo K."/>
        </authorList>
    </citation>
    <scope>NUCLEOTIDE SEQUENCE [LARGE SCALE GENOMIC DNA]</scope>
    <source>
        <strain evidence="1 2">TSA1</strain>
    </source>
</reference>